<reference evidence="1 2" key="1">
    <citation type="submission" date="2013-02" db="EMBL/GenBank/DDBJ databases">
        <title>The complete genome sequence of Corynebacterium callunae DSM 20147.</title>
        <authorList>
            <person name="Ruckert C."/>
            <person name="Albersmeier A."/>
            <person name="Kalinowski J."/>
        </authorList>
    </citation>
    <scope>NUCLEOTIDE SEQUENCE [LARGE SCALE GENOMIC DNA]</scope>
    <source>
        <strain evidence="1 2">DSM 20147</strain>
    </source>
</reference>
<dbReference type="KEGG" id="ccn:H924_01955"/>
<dbReference type="InterPro" id="IPR021784">
    <property type="entry name" value="DUF3349"/>
</dbReference>
<organism evidence="1 2">
    <name type="scientific">Corynebacterium callunae DSM 20147</name>
    <dbReference type="NCBI Taxonomy" id="1121353"/>
    <lineage>
        <taxon>Bacteria</taxon>
        <taxon>Bacillati</taxon>
        <taxon>Actinomycetota</taxon>
        <taxon>Actinomycetes</taxon>
        <taxon>Mycobacteriales</taxon>
        <taxon>Corynebacteriaceae</taxon>
        <taxon>Corynebacterium</taxon>
    </lineage>
</organism>
<dbReference type="OrthoDB" id="4350726at2"/>
<dbReference type="STRING" id="1121353.H924_01955"/>
<protein>
    <recommendedName>
        <fullName evidence="3">DUF3349 domain-containing protein</fullName>
    </recommendedName>
</protein>
<dbReference type="EMBL" id="CP004354">
    <property type="protein sequence ID" value="AGG65845.1"/>
    <property type="molecule type" value="Genomic_DNA"/>
</dbReference>
<dbReference type="Proteomes" id="UP000011760">
    <property type="component" value="Chromosome"/>
</dbReference>
<dbReference type="AlphaFoldDB" id="M1UD49"/>
<dbReference type="RefSeq" id="WP_015650297.1">
    <property type="nucleotide sequence ID" value="NC_020506.1"/>
</dbReference>
<keyword evidence="2" id="KW-1185">Reference proteome</keyword>
<sequence>MSNQEHPTIAHRVLSWLRQGYPAGVPRNDTFALFYVLERELNEADLDELANLLIAEGAENGLHPKPVTREKIAKLITHVHNQPPEDADIERIQEKLKAEGFLTQS</sequence>
<accession>M1UD49</accession>
<dbReference type="Gene3D" id="6.10.140.2080">
    <property type="match status" value="1"/>
</dbReference>
<evidence type="ECO:0008006" key="3">
    <source>
        <dbReference type="Google" id="ProtNLM"/>
    </source>
</evidence>
<name>M1UD49_9CORY</name>
<proteinExistence type="predicted"/>
<dbReference type="eggNOG" id="ENOG5030VXT">
    <property type="taxonomic scope" value="Bacteria"/>
</dbReference>
<dbReference type="HOGENOM" id="CLU_140987_1_0_11"/>
<evidence type="ECO:0000313" key="1">
    <source>
        <dbReference type="EMBL" id="AGG65845.1"/>
    </source>
</evidence>
<evidence type="ECO:0000313" key="2">
    <source>
        <dbReference type="Proteomes" id="UP000011760"/>
    </source>
</evidence>
<dbReference type="Gene3D" id="1.10.10.2390">
    <property type="match status" value="1"/>
</dbReference>
<gene>
    <name evidence="1" type="ORF">H924_01955</name>
</gene>
<dbReference type="PATRIC" id="fig|1121353.3.peg.409"/>
<dbReference type="Pfam" id="PF11829">
    <property type="entry name" value="DUF3349"/>
    <property type="match status" value="1"/>
</dbReference>